<dbReference type="EC" id="4.-.-.-" evidence="8"/>
<keyword evidence="5 8" id="KW-0862">Zinc</keyword>
<evidence type="ECO:0000256" key="2">
    <source>
        <dbReference type="ARBA" id="ARBA00008900"/>
    </source>
</evidence>
<dbReference type="PANTHER" id="PTHR12589">
    <property type="entry name" value="PYRUVOYL TETRAHYDROBIOPTERIN SYNTHASE"/>
    <property type="match status" value="1"/>
</dbReference>
<keyword evidence="6 8" id="KW-0456">Lyase</keyword>
<reference evidence="9 10" key="1">
    <citation type="submission" date="2020-08" db="EMBL/GenBank/DDBJ databases">
        <title>Novel species isolated from subtropical streams in China.</title>
        <authorList>
            <person name="Lu H."/>
        </authorList>
    </citation>
    <scope>NUCLEOTIDE SEQUENCE [LARGE SCALE GENOMIC DNA]</scope>
    <source>
        <strain evidence="9 10">CY18W</strain>
    </source>
</reference>
<accession>A0ABR6ZTU1</accession>
<dbReference type="SUPFAM" id="SSF55620">
    <property type="entry name" value="Tetrahydrobiopterin biosynthesis enzymes-like"/>
    <property type="match status" value="1"/>
</dbReference>
<comment type="pathway">
    <text evidence="1 8">Purine metabolism; 7-cyano-7-deazaguanine biosynthesis.</text>
</comment>
<protein>
    <recommendedName>
        <fullName evidence="3 8">6-carboxy-5,6,7,8-tetrahydropterin synthase</fullName>
        <ecNumber evidence="8">4.-.-.-</ecNumber>
    </recommendedName>
</protein>
<dbReference type="Gene3D" id="3.30.479.10">
    <property type="entry name" value="6-pyruvoyl tetrahydropterin synthase/QueD"/>
    <property type="match status" value="1"/>
</dbReference>
<dbReference type="EMBL" id="JACOGF010000009">
    <property type="protein sequence ID" value="MBC3919317.1"/>
    <property type="molecule type" value="Genomic_DNA"/>
</dbReference>
<keyword evidence="8" id="KW-0671">Queuosine biosynthesis</keyword>
<comment type="similarity">
    <text evidence="2 8">Belongs to the PTPS family. QueD subfamily.</text>
</comment>
<dbReference type="InterPro" id="IPR007115">
    <property type="entry name" value="6-PTP_synth/QueD"/>
</dbReference>
<dbReference type="Proteomes" id="UP000650424">
    <property type="component" value="Unassembled WGS sequence"/>
</dbReference>
<evidence type="ECO:0000256" key="3">
    <source>
        <dbReference type="ARBA" id="ARBA00018141"/>
    </source>
</evidence>
<evidence type="ECO:0000313" key="10">
    <source>
        <dbReference type="Proteomes" id="UP000650424"/>
    </source>
</evidence>
<sequence length="135" mass="15022">MLYTLSRSFVFEAAHTLQRPLHGDSSQRIHGHTYRASVHLQGQLAPDSNMLLDLAVLDRHMQNVRQQLDHRFLDEVAGLGPATLENLCTYIWQQLQINLPALVKVSVERGMTGDACSLTCSNTPNQTTVTATINP</sequence>
<name>A0ABR6ZTU1_9BURK</name>
<gene>
    <name evidence="9" type="ORF">H8L32_17640</name>
</gene>
<dbReference type="PANTHER" id="PTHR12589:SF7">
    <property type="entry name" value="6-PYRUVOYL TETRAHYDROBIOPTERIN SYNTHASE"/>
    <property type="match status" value="1"/>
</dbReference>
<comment type="caution">
    <text evidence="9">The sequence shown here is derived from an EMBL/GenBank/DDBJ whole genome shotgun (WGS) entry which is preliminary data.</text>
</comment>
<organism evidence="9 10">
    <name type="scientific">Undibacterium hunanense</name>
    <dbReference type="NCBI Taxonomy" id="2762292"/>
    <lineage>
        <taxon>Bacteria</taxon>
        <taxon>Pseudomonadati</taxon>
        <taxon>Pseudomonadota</taxon>
        <taxon>Betaproteobacteria</taxon>
        <taxon>Burkholderiales</taxon>
        <taxon>Oxalobacteraceae</taxon>
        <taxon>Undibacterium</taxon>
    </lineage>
</organism>
<keyword evidence="4 8" id="KW-0479">Metal-binding</keyword>
<comment type="catalytic activity">
    <reaction evidence="7 8">
        <text>7,8-dihydroneopterin 3'-triphosphate + H2O = 6-carboxy-5,6,7,8-tetrahydropterin + triphosphate + acetaldehyde + 2 H(+)</text>
        <dbReference type="Rhea" id="RHEA:27966"/>
        <dbReference type="ChEBI" id="CHEBI:15343"/>
        <dbReference type="ChEBI" id="CHEBI:15377"/>
        <dbReference type="ChEBI" id="CHEBI:15378"/>
        <dbReference type="ChEBI" id="CHEBI:18036"/>
        <dbReference type="ChEBI" id="CHEBI:58462"/>
        <dbReference type="ChEBI" id="CHEBI:61032"/>
        <dbReference type="EC" id="4.1.2.50"/>
    </reaction>
</comment>
<evidence type="ECO:0000256" key="6">
    <source>
        <dbReference type="ARBA" id="ARBA00023239"/>
    </source>
</evidence>
<dbReference type="Pfam" id="PF01242">
    <property type="entry name" value="PTPS"/>
    <property type="match status" value="1"/>
</dbReference>
<dbReference type="PIRSF" id="PIRSF006113">
    <property type="entry name" value="PTP_synth"/>
    <property type="match status" value="1"/>
</dbReference>
<proteinExistence type="inferred from homology"/>
<keyword evidence="10" id="KW-1185">Reference proteome</keyword>
<evidence type="ECO:0000256" key="4">
    <source>
        <dbReference type="ARBA" id="ARBA00022723"/>
    </source>
</evidence>
<evidence type="ECO:0000313" key="9">
    <source>
        <dbReference type="EMBL" id="MBC3919317.1"/>
    </source>
</evidence>
<evidence type="ECO:0000256" key="8">
    <source>
        <dbReference type="PIRNR" id="PIRNR006113"/>
    </source>
</evidence>
<evidence type="ECO:0000256" key="5">
    <source>
        <dbReference type="ARBA" id="ARBA00022833"/>
    </source>
</evidence>
<dbReference type="InterPro" id="IPR038418">
    <property type="entry name" value="6-PTP_synth/QueD_sf"/>
</dbReference>
<evidence type="ECO:0000256" key="1">
    <source>
        <dbReference type="ARBA" id="ARBA00005061"/>
    </source>
</evidence>
<evidence type="ECO:0000256" key="7">
    <source>
        <dbReference type="ARBA" id="ARBA00048807"/>
    </source>
</evidence>
<comment type="cofactor">
    <cofactor evidence="8">
        <name>Zn(2+)</name>
        <dbReference type="ChEBI" id="CHEBI:29105"/>
    </cofactor>
    <text evidence="8">Binds 1 zinc ion per subunit.</text>
</comment>